<feature type="domain" description="Major facilitator superfamily (MFS) profile" evidence="5">
    <location>
        <begin position="21"/>
        <end position="400"/>
    </location>
</feature>
<keyword evidence="7" id="KW-1185">Reference proteome</keyword>
<reference evidence="6 7" key="1">
    <citation type="submission" date="2022-06" db="EMBL/GenBank/DDBJ databases">
        <title>Roseomonas CN29.</title>
        <authorList>
            <person name="Cheng Y."/>
            <person name="He X."/>
        </authorList>
    </citation>
    <scope>NUCLEOTIDE SEQUENCE [LARGE SCALE GENOMIC DNA]</scope>
    <source>
        <strain evidence="6 7">CN29</strain>
    </source>
</reference>
<feature type="transmembrane region" description="Helical" evidence="4">
    <location>
        <begin position="60"/>
        <end position="78"/>
    </location>
</feature>
<evidence type="ECO:0000259" key="5">
    <source>
        <dbReference type="PROSITE" id="PS50850"/>
    </source>
</evidence>
<dbReference type="InterPro" id="IPR011701">
    <property type="entry name" value="MFS"/>
</dbReference>
<dbReference type="PANTHER" id="PTHR11360">
    <property type="entry name" value="MONOCARBOXYLATE TRANSPORTER"/>
    <property type="match status" value="1"/>
</dbReference>
<feature type="transmembrane region" description="Helical" evidence="4">
    <location>
        <begin position="20"/>
        <end position="40"/>
    </location>
</feature>
<comment type="caution">
    <text evidence="6">The sequence shown here is derived from an EMBL/GenBank/DDBJ whole genome shotgun (WGS) entry which is preliminary data.</text>
</comment>
<feature type="transmembrane region" description="Helical" evidence="4">
    <location>
        <begin position="221"/>
        <end position="245"/>
    </location>
</feature>
<keyword evidence="3 4" id="KW-0472">Membrane</keyword>
<evidence type="ECO:0000256" key="4">
    <source>
        <dbReference type="SAM" id="Phobius"/>
    </source>
</evidence>
<name>A0ABT1XBN8_9PROT</name>
<feature type="transmembrane region" description="Helical" evidence="4">
    <location>
        <begin position="180"/>
        <end position="200"/>
    </location>
</feature>
<accession>A0ABT1XBN8</accession>
<dbReference type="Gene3D" id="1.20.1250.20">
    <property type="entry name" value="MFS general substrate transporter like domains"/>
    <property type="match status" value="1"/>
</dbReference>
<feature type="transmembrane region" description="Helical" evidence="4">
    <location>
        <begin position="283"/>
        <end position="304"/>
    </location>
</feature>
<feature type="transmembrane region" description="Helical" evidence="4">
    <location>
        <begin position="90"/>
        <end position="108"/>
    </location>
</feature>
<evidence type="ECO:0000256" key="2">
    <source>
        <dbReference type="ARBA" id="ARBA00022989"/>
    </source>
</evidence>
<keyword evidence="2 4" id="KW-1133">Transmembrane helix</keyword>
<feature type="transmembrane region" description="Helical" evidence="4">
    <location>
        <begin position="374"/>
        <end position="393"/>
    </location>
</feature>
<dbReference type="PANTHER" id="PTHR11360:SF284">
    <property type="entry name" value="EG:103B4.3 PROTEIN-RELATED"/>
    <property type="match status" value="1"/>
</dbReference>
<evidence type="ECO:0000313" key="7">
    <source>
        <dbReference type="Proteomes" id="UP001524642"/>
    </source>
</evidence>
<dbReference type="InterPro" id="IPR036259">
    <property type="entry name" value="MFS_trans_sf"/>
</dbReference>
<evidence type="ECO:0000256" key="3">
    <source>
        <dbReference type="ARBA" id="ARBA00023136"/>
    </source>
</evidence>
<dbReference type="Proteomes" id="UP001524642">
    <property type="component" value="Unassembled WGS sequence"/>
</dbReference>
<dbReference type="EMBL" id="JANJOU010000036">
    <property type="protein sequence ID" value="MCR0985538.1"/>
    <property type="molecule type" value="Genomic_DNA"/>
</dbReference>
<evidence type="ECO:0000313" key="6">
    <source>
        <dbReference type="EMBL" id="MCR0985538.1"/>
    </source>
</evidence>
<dbReference type="PROSITE" id="PS50850">
    <property type="entry name" value="MFS"/>
    <property type="match status" value="1"/>
</dbReference>
<dbReference type="SUPFAM" id="SSF103473">
    <property type="entry name" value="MFS general substrate transporter"/>
    <property type="match status" value="1"/>
</dbReference>
<dbReference type="InterPro" id="IPR050327">
    <property type="entry name" value="Proton-linked_MCT"/>
</dbReference>
<dbReference type="InterPro" id="IPR020846">
    <property type="entry name" value="MFS_dom"/>
</dbReference>
<feature type="transmembrane region" description="Helical" evidence="4">
    <location>
        <begin position="310"/>
        <end position="334"/>
    </location>
</feature>
<feature type="transmembrane region" description="Helical" evidence="4">
    <location>
        <begin position="346"/>
        <end position="368"/>
    </location>
</feature>
<feature type="transmembrane region" description="Helical" evidence="4">
    <location>
        <begin position="114"/>
        <end position="135"/>
    </location>
</feature>
<protein>
    <submittedName>
        <fullName evidence="6">MFS transporter</fullName>
    </submittedName>
</protein>
<feature type="transmembrane region" description="Helical" evidence="4">
    <location>
        <begin position="257"/>
        <end position="276"/>
    </location>
</feature>
<proteinExistence type="predicted"/>
<organism evidence="6 7">
    <name type="scientific">Roseomonas populi</name>
    <dbReference type="NCBI Taxonomy" id="3121582"/>
    <lineage>
        <taxon>Bacteria</taxon>
        <taxon>Pseudomonadati</taxon>
        <taxon>Pseudomonadota</taxon>
        <taxon>Alphaproteobacteria</taxon>
        <taxon>Acetobacterales</taxon>
        <taxon>Roseomonadaceae</taxon>
        <taxon>Roseomonas</taxon>
    </lineage>
</organism>
<dbReference type="RefSeq" id="WP_257719184.1">
    <property type="nucleotide sequence ID" value="NZ_JANJOU010000036.1"/>
</dbReference>
<gene>
    <name evidence="6" type="ORF">NRP21_26145</name>
</gene>
<sequence length="421" mass="43094">MGTATGEASPSSLAEFRRGWPVLLAALLGSATGISVLPFYTLGTFIGPLQAEFGWGRGAIATSYLYTTLVLAVVAPLLGMLADRFGVRRVSLVAIPLFAVSLLLLGAFQGSLLHFQFAFGLMGLLGAGATPVNYTRAVNAAFHRARGMALGISLAGIGVAAMVLPVLLSSVNGAYGWRAGYLTLAVLALLPWPFVLLAFPRHLPPTGAQRQAAAATALRSGTYWAMVLAFAAVAVAVSALIVHLVPLLRDAGLDAMGAARTASLVGVGVLVGRLAAGYLVDRLFAPLVAALFFAGAAAGCLLLAVGGVGLAPVAALAIGLSLGAEVDFMAFLTARYFGLARYATNYGVLYALFVLGGAVGPFLAGMSFDRTGNYAAVIWGVVALLLVAAAIMARLPRFADGAAEAEQPLVAEATGTHRFAG</sequence>
<feature type="transmembrane region" description="Helical" evidence="4">
    <location>
        <begin position="147"/>
        <end position="168"/>
    </location>
</feature>
<keyword evidence="1 4" id="KW-0812">Transmembrane</keyword>
<dbReference type="Pfam" id="PF07690">
    <property type="entry name" value="MFS_1"/>
    <property type="match status" value="1"/>
</dbReference>
<evidence type="ECO:0000256" key="1">
    <source>
        <dbReference type="ARBA" id="ARBA00022692"/>
    </source>
</evidence>